<dbReference type="EMBL" id="CAFBJH010000007">
    <property type="protein sequence ID" value="CAB4848000.1"/>
    <property type="molecule type" value="Genomic_DNA"/>
</dbReference>
<reference evidence="1" key="1">
    <citation type="submission" date="2020-05" db="EMBL/GenBank/DDBJ databases">
        <authorList>
            <person name="Chiriac C."/>
            <person name="Salcher M."/>
            <person name="Ghai R."/>
            <person name="Kavagutti S V."/>
        </authorList>
    </citation>
    <scope>NUCLEOTIDE SEQUENCE</scope>
</reference>
<organism evidence="1">
    <name type="scientific">freshwater metagenome</name>
    <dbReference type="NCBI Taxonomy" id="449393"/>
    <lineage>
        <taxon>unclassified sequences</taxon>
        <taxon>metagenomes</taxon>
        <taxon>ecological metagenomes</taxon>
    </lineage>
</organism>
<protein>
    <submittedName>
        <fullName evidence="1">Unannotated protein</fullName>
    </submittedName>
</protein>
<name>A0A6J7BRD6_9ZZZZ</name>
<dbReference type="AlphaFoldDB" id="A0A6J7BRD6"/>
<accession>A0A6J7BRD6</accession>
<gene>
    <name evidence="1" type="ORF">UFOPK3287_00233</name>
</gene>
<sequence length="34" mass="3801">MAKAMRTLGKVAEADEIERRLASVTEVLNEDPEK</sequence>
<proteinExistence type="predicted"/>
<evidence type="ECO:0000313" key="1">
    <source>
        <dbReference type="EMBL" id="CAB4848000.1"/>
    </source>
</evidence>